<gene>
    <name evidence="2" type="ORF">N5A92_18025</name>
</gene>
<feature type="transmembrane region" description="Helical" evidence="1">
    <location>
        <begin position="74"/>
        <end position="95"/>
    </location>
</feature>
<dbReference type="RefSeq" id="WP_260905175.1">
    <property type="nucleotide sequence ID" value="NZ_JAOCZP010000005.1"/>
</dbReference>
<evidence type="ECO:0008006" key="4">
    <source>
        <dbReference type="Google" id="ProtNLM"/>
    </source>
</evidence>
<keyword evidence="3" id="KW-1185">Reference proteome</keyword>
<feature type="transmembrane region" description="Helical" evidence="1">
    <location>
        <begin position="44"/>
        <end position="62"/>
    </location>
</feature>
<reference evidence="2 3" key="1">
    <citation type="submission" date="2022-09" db="EMBL/GenBank/DDBJ databases">
        <title>Chelativorans salina sp. nov., a novel slightly halophilic bacterium isolated from a saline lake sediment enrichment.</title>
        <authorList>
            <person name="Gao L."/>
            <person name="Fang B.-Z."/>
            <person name="Li W.-J."/>
        </authorList>
    </citation>
    <scope>NUCLEOTIDE SEQUENCE [LARGE SCALE GENOMIC DNA]</scope>
    <source>
        <strain evidence="2 3">EGI FJ00035</strain>
    </source>
</reference>
<keyword evidence="1" id="KW-0812">Transmembrane</keyword>
<organism evidence="2 3">
    <name type="scientific">Chelativorans salis</name>
    <dbReference type="NCBI Taxonomy" id="2978478"/>
    <lineage>
        <taxon>Bacteria</taxon>
        <taxon>Pseudomonadati</taxon>
        <taxon>Pseudomonadota</taxon>
        <taxon>Alphaproteobacteria</taxon>
        <taxon>Hyphomicrobiales</taxon>
        <taxon>Phyllobacteriaceae</taxon>
        <taxon>Chelativorans</taxon>
    </lineage>
</organism>
<evidence type="ECO:0000313" key="2">
    <source>
        <dbReference type="EMBL" id="MCT7376927.1"/>
    </source>
</evidence>
<protein>
    <recommendedName>
        <fullName evidence="4">SxtJ</fullName>
    </recommendedName>
</protein>
<dbReference type="Proteomes" id="UP001320831">
    <property type="component" value="Unassembled WGS sequence"/>
</dbReference>
<sequence>MAPHEKLIEDRPEGPSNRSFGLTVGGILLVFVAVRWWFVGHLTAITASLTSIGALLILLAAVEPAVLERPNRLWTALGMFLFRVINPVIMLAIYVTTFVPIGLIQRWRGHDPLGRKDGRSRDSYWIARPRADASKMRNQF</sequence>
<name>A0ABT2LQU6_9HYPH</name>
<dbReference type="EMBL" id="JAOCZP010000005">
    <property type="protein sequence ID" value="MCT7376927.1"/>
    <property type="molecule type" value="Genomic_DNA"/>
</dbReference>
<comment type="caution">
    <text evidence="2">The sequence shown here is derived from an EMBL/GenBank/DDBJ whole genome shotgun (WGS) entry which is preliminary data.</text>
</comment>
<accession>A0ABT2LQU6</accession>
<proteinExistence type="predicted"/>
<feature type="transmembrane region" description="Helical" evidence="1">
    <location>
        <begin position="20"/>
        <end position="38"/>
    </location>
</feature>
<keyword evidence="1" id="KW-0472">Membrane</keyword>
<keyword evidence="1" id="KW-1133">Transmembrane helix</keyword>
<evidence type="ECO:0000313" key="3">
    <source>
        <dbReference type="Proteomes" id="UP001320831"/>
    </source>
</evidence>
<evidence type="ECO:0000256" key="1">
    <source>
        <dbReference type="SAM" id="Phobius"/>
    </source>
</evidence>